<name>A0A2P5AYW3_PARAD</name>
<evidence type="ECO:0000313" key="2">
    <source>
        <dbReference type="EMBL" id="PON41742.1"/>
    </source>
</evidence>
<sequence length="245" mass="27872">MGVFSAGYVSQGGESSHLVCLLWFRLTSMEEIIGQVLTKKPIYKATFSDVIKQEWKIEMGLEILSLRSDVFVFSFGHEKEKQRVLDIEPWVGGDCGVIPLRIMSLFAWNARGLGNPEAFNSFRRLLQSRSRGLILLWAEDWAIDLGPQIDFLGFAVGILVKFCVSGRKLKARVTGSDHRAIHLNLETTASGFQRRKMRGFMYEPFWPKDTACEDLVRKLWFCSTFDGYYASFIFLLDSCGDGLRS</sequence>
<dbReference type="Proteomes" id="UP000237105">
    <property type="component" value="Unassembled WGS sequence"/>
</dbReference>
<proteinExistence type="predicted"/>
<dbReference type="OrthoDB" id="1750606at2759"/>
<dbReference type="AlphaFoldDB" id="A0A2P5AYW3"/>
<feature type="domain" description="DUF4283" evidence="1">
    <location>
        <begin position="32"/>
        <end position="95"/>
    </location>
</feature>
<gene>
    <name evidence="2" type="ORF">PanWU01x14_287120</name>
</gene>
<dbReference type="InterPro" id="IPR025558">
    <property type="entry name" value="DUF4283"/>
</dbReference>
<organism evidence="2 3">
    <name type="scientific">Parasponia andersonii</name>
    <name type="common">Sponia andersonii</name>
    <dbReference type="NCBI Taxonomy" id="3476"/>
    <lineage>
        <taxon>Eukaryota</taxon>
        <taxon>Viridiplantae</taxon>
        <taxon>Streptophyta</taxon>
        <taxon>Embryophyta</taxon>
        <taxon>Tracheophyta</taxon>
        <taxon>Spermatophyta</taxon>
        <taxon>Magnoliopsida</taxon>
        <taxon>eudicotyledons</taxon>
        <taxon>Gunneridae</taxon>
        <taxon>Pentapetalae</taxon>
        <taxon>rosids</taxon>
        <taxon>fabids</taxon>
        <taxon>Rosales</taxon>
        <taxon>Cannabaceae</taxon>
        <taxon>Parasponia</taxon>
    </lineage>
</organism>
<accession>A0A2P5AYW3</accession>
<protein>
    <recommendedName>
        <fullName evidence="1">DUF4283 domain-containing protein</fullName>
    </recommendedName>
</protein>
<keyword evidence="3" id="KW-1185">Reference proteome</keyword>
<comment type="caution">
    <text evidence="2">The sequence shown here is derived from an EMBL/GenBank/DDBJ whole genome shotgun (WGS) entry which is preliminary data.</text>
</comment>
<evidence type="ECO:0000313" key="3">
    <source>
        <dbReference type="Proteomes" id="UP000237105"/>
    </source>
</evidence>
<dbReference type="Pfam" id="PF14111">
    <property type="entry name" value="DUF4283"/>
    <property type="match status" value="1"/>
</dbReference>
<reference evidence="3" key="1">
    <citation type="submission" date="2016-06" db="EMBL/GenBank/DDBJ databases">
        <title>Parallel loss of symbiosis genes in relatives of nitrogen-fixing non-legume Parasponia.</title>
        <authorList>
            <person name="Van Velzen R."/>
            <person name="Holmer R."/>
            <person name="Bu F."/>
            <person name="Rutten L."/>
            <person name="Van Zeijl A."/>
            <person name="Liu W."/>
            <person name="Santuari L."/>
            <person name="Cao Q."/>
            <person name="Sharma T."/>
            <person name="Shen D."/>
            <person name="Roswanjaya Y."/>
            <person name="Wardhani T."/>
            <person name="Kalhor M.S."/>
            <person name="Jansen J."/>
            <person name="Van den Hoogen J."/>
            <person name="Gungor B."/>
            <person name="Hartog M."/>
            <person name="Hontelez J."/>
            <person name="Verver J."/>
            <person name="Yang W.-C."/>
            <person name="Schijlen E."/>
            <person name="Repin R."/>
            <person name="Schilthuizen M."/>
            <person name="Schranz E."/>
            <person name="Heidstra R."/>
            <person name="Miyata K."/>
            <person name="Fedorova E."/>
            <person name="Kohlen W."/>
            <person name="Bisseling T."/>
            <person name="Smit S."/>
            <person name="Geurts R."/>
        </authorList>
    </citation>
    <scope>NUCLEOTIDE SEQUENCE [LARGE SCALE GENOMIC DNA]</scope>
    <source>
        <strain evidence="3">cv. WU1-14</strain>
    </source>
</reference>
<dbReference type="EMBL" id="JXTB01000408">
    <property type="protein sequence ID" value="PON41742.1"/>
    <property type="molecule type" value="Genomic_DNA"/>
</dbReference>
<evidence type="ECO:0000259" key="1">
    <source>
        <dbReference type="Pfam" id="PF14111"/>
    </source>
</evidence>